<keyword evidence="1 7" id="KW-0813">Transport</keyword>
<keyword evidence="4 7" id="KW-0811">Translocation</keyword>
<evidence type="ECO:0000256" key="1">
    <source>
        <dbReference type="ARBA" id="ARBA00022448"/>
    </source>
</evidence>
<dbReference type="PANTHER" id="PTHR13003">
    <property type="entry name" value="NUP107-RELATED"/>
    <property type="match status" value="1"/>
</dbReference>
<feature type="region of interest" description="Disordered" evidence="8">
    <location>
        <begin position="737"/>
        <end position="764"/>
    </location>
</feature>
<dbReference type="GO" id="GO:0031080">
    <property type="term" value="C:nuclear pore outer ring"/>
    <property type="evidence" value="ECO:0007669"/>
    <property type="project" value="TreeGrafter"/>
</dbReference>
<accession>A0AA38Y1J7</accession>
<evidence type="ECO:0000256" key="6">
    <source>
        <dbReference type="ARBA" id="ARBA00023242"/>
    </source>
</evidence>
<organism evidence="9 10">
    <name type="scientific">Knufia peltigerae</name>
    <dbReference type="NCBI Taxonomy" id="1002370"/>
    <lineage>
        <taxon>Eukaryota</taxon>
        <taxon>Fungi</taxon>
        <taxon>Dikarya</taxon>
        <taxon>Ascomycota</taxon>
        <taxon>Pezizomycotina</taxon>
        <taxon>Eurotiomycetes</taxon>
        <taxon>Chaetothyriomycetidae</taxon>
        <taxon>Chaetothyriales</taxon>
        <taxon>Trichomeriaceae</taxon>
        <taxon>Knufia</taxon>
    </lineage>
</organism>
<comment type="caution">
    <text evidence="9">The sequence shown here is derived from an EMBL/GenBank/DDBJ whole genome shotgun (WGS) entry which is preliminary data.</text>
</comment>
<proteinExistence type="inferred from homology"/>
<dbReference type="EMBL" id="JAPDRN010000052">
    <property type="protein sequence ID" value="KAJ9632885.1"/>
    <property type="molecule type" value="Genomic_DNA"/>
</dbReference>
<feature type="compositionally biased region" description="Acidic residues" evidence="8">
    <location>
        <begin position="29"/>
        <end position="40"/>
    </location>
</feature>
<keyword evidence="7" id="KW-0472">Membrane</keyword>
<dbReference type="PANTHER" id="PTHR13003:SF2">
    <property type="entry name" value="NUCLEAR PORE COMPLEX PROTEIN NUP107"/>
    <property type="match status" value="1"/>
</dbReference>
<evidence type="ECO:0000256" key="3">
    <source>
        <dbReference type="ARBA" id="ARBA00022927"/>
    </source>
</evidence>
<reference evidence="9" key="1">
    <citation type="submission" date="2022-10" db="EMBL/GenBank/DDBJ databases">
        <title>Culturing micro-colonial fungi from biological soil crusts in the Mojave desert and describing Neophaeococcomyces mojavensis, and introducing the new genera and species Taxawa tesnikishii.</title>
        <authorList>
            <person name="Kurbessoian T."/>
            <person name="Stajich J.E."/>
        </authorList>
    </citation>
    <scope>NUCLEOTIDE SEQUENCE</scope>
    <source>
        <strain evidence="9">TK_35</strain>
    </source>
</reference>
<evidence type="ECO:0000256" key="4">
    <source>
        <dbReference type="ARBA" id="ARBA00023010"/>
    </source>
</evidence>
<dbReference type="GO" id="GO:0000973">
    <property type="term" value="P:post-transcriptional tethering of RNA polymerase II gene DNA at nuclear periphery"/>
    <property type="evidence" value="ECO:0007669"/>
    <property type="project" value="TreeGrafter"/>
</dbReference>
<dbReference type="Gene3D" id="1.10.3450.20">
    <property type="match status" value="1"/>
</dbReference>
<dbReference type="GO" id="GO:0031965">
    <property type="term" value="C:nuclear membrane"/>
    <property type="evidence" value="ECO:0007669"/>
    <property type="project" value="UniProtKB-SubCell"/>
</dbReference>
<gene>
    <name evidence="9" type="primary">NUP84</name>
    <name evidence="9" type="ORF">H2204_007615</name>
</gene>
<keyword evidence="10" id="KW-1185">Reference proteome</keyword>
<sequence>MAPTTRSSVHGRAPDFLPRQPDSPPPSDHEDEEMADDFDHEGEYHKMLINVTDPQSPYQSSAQDILRPLQDTADRVSKQAEDFAKALDKFVANRAPTDQTLWEDALLLLERFSKIAENRRQKTPASESDAQIQKIQLENDLWILVRNLLACSSPETTNNAQIAQDSRLGGLHRYSDNVELWTAFLDSDAVAQEYECILSWLQERAAGSSEPIENLLHDLAEKSERGDGVWSAGPIYTQTAIKQQKRTRVWSKPLEPSNPGLNRTHVRSIDGKPLVAQLDPDSRTRESAVLQEQDEYHEEAAWRTCWEMLRRGQTAVEIQSWWAERKEVWRYEVLRGCGASPSEMADSPWLRILNLATNPEWLERCRALAHNPAIVDKYQRAVYGILCGDNEAAGSAAQTIDDHMFALFNALLMDRYETYIQAYQKKIVGQGSNEFRPRSPSTAQVRLHTTKAFSDAATKEESHRPHKLFEMAVMSKDYESLFINMGQAVAYVAHSFGQGDDLIEANKDHGDEISQLNAQDQDAVRMVVHLQLVLKALGFLDAAYEEHLYVMENNIAMYISFLQSIGRYQLIPTYAAKLSPDRAQHVLGTVLINITNSKERDTMVKLMKHEKINVAEVIYGIFSLANFGDIQKLQNMTECHPPRMTVAGGTAKFAVSRVKQPLMTGPVTDADEKALRSVEWFRYIDAENWGSAAWAFGVLYKTFLAEGNFVALRQMIDRVSLSEVSLAAVKMNLIFANGEPPAQPDQTDEDELDEDRVHPISPSRRRRDPVIVEHPLTRPGNDRETLAYKSLTWRQLEQLTMAIDSLDMFQETADNLESNRSNASLLRTYKRDLKKALDDVRSTIVPVLDNNFLCRPQDEQEGVHLTAIRNHYIPEVILAYNSALWFAGHFISRAWLVECMELAQRVAETPTLTNAFVEGKRMRELVRAFAVDSEALLQATEQSGPKAKKMKTDKGNSDIWKVSWKEQDELDLEAMD</sequence>
<dbReference type="InterPro" id="IPR007252">
    <property type="entry name" value="Nup84/Nup107"/>
</dbReference>
<comment type="similarity">
    <text evidence="7">Belongs to the nucleoporin Nup84/Nup107 family.</text>
</comment>
<keyword evidence="3" id="KW-0653">Protein transport</keyword>
<evidence type="ECO:0000256" key="7">
    <source>
        <dbReference type="RuleBase" id="RU365072"/>
    </source>
</evidence>
<name>A0AA38Y1J7_9EURO</name>
<comment type="subcellular location">
    <subcellularLocation>
        <location evidence="7">Nucleus</location>
        <location evidence="7">Nuclear pore complex</location>
    </subcellularLocation>
    <subcellularLocation>
        <location evidence="7">Nucleus membrane</location>
    </subcellularLocation>
</comment>
<evidence type="ECO:0000256" key="8">
    <source>
        <dbReference type="SAM" id="MobiDB-lite"/>
    </source>
</evidence>
<dbReference type="Proteomes" id="UP001172681">
    <property type="component" value="Unassembled WGS sequence"/>
</dbReference>
<comment type="subunit">
    <text evidence="7">Part of the nuclear pore complex (NPC).</text>
</comment>
<protein>
    <recommendedName>
        <fullName evidence="7">Nuclear pore complex protein</fullName>
    </recommendedName>
</protein>
<keyword evidence="6 7" id="KW-0539">Nucleus</keyword>
<dbReference type="GO" id="GO:0006406">
    <property type="term" value="P:mRNA export from nucleus"/>
    <property type="evidence" value="ECO:0007669"/>
    <property type="project" value="TreeGrafter"/>
</dbReference>
<evidence type="ECO:0000256" key="2">
    <source>
        <dbReference type="ARBA" id="ARBA00022816"/>
    </source>
</evidence>
<dbReference type="Pfam" id="PF04121">
    <property type="entry name" value="Nup84_Nup100"/>
    <property type="match status" value="1"/>
</dbReference>
<evidence type="ECO:0000313" key="10">
    <source>
        <dbReference type="Proteomes" id="UP001172681"/>
    </source>
</evidence>
<evidence type="ECO:0000313" key="9">
    <source>
        <dbReference type="EMBL" id="KAJ9632885.1"/>
    </source>
</evidence>
<feature type="region of interest" description="Disordered" evidence="8">
    <location>
        <begin position="1"/>
        <end position="41"/>
    </location>
</feature>
<comment type="function">
    <text evidence="7">Functions as a component of the nuclear pore complex (NPC).</text>
</comment>
<dbReference type="Gene3D" id="1.20.190.50">
    <property type="match status" value="1"/>
</dbReference>
<keyword evidence="2" id="KW-0509">mRNA transport</keyword>
<dbReference type="GO" id="GO:0017056">
    <property type="term" value="F:structural constituent of nuclear pore"/>
    <property type="evidence" value="ECO:0007669"/>
    <property type="project" value="UniProtKB-UniRule"/>
</dbReference>
<dbReference type="AlphaFoldDB" id="A0AA38Y1J7"/>
<feature type="region of interest" description="Disordered" evidence="8">
    <location>
        <begin position="247"/>
        <end position="266"/>
    </location>
</feature>
<evidence type="ECO:0000256" key="5">
    <source>
        <dbReference type="ARBA" id="ARBA00023132"/>
    </source>
</evidence>
<dbReference type="GO" id="GO:0006606">
    <property type="term" value="P:protein import into nucleus"/>
    <property type="evidence" value="ECO:0007669"/>
    <property type="project" value="TreeGrafter"/>
</dbReference>
<keyword evidence="5 7" id="KW-0906">Nuclear pore complex</keyword>